<evidence type="ECO:0000313" key="2">
    <source>
        <dbReference type="EMBL" id="PKI67528.1"/>
    </source>
</evidence>
<dbReference type="Proteomes" id="UP000233551">
    <property type="component" value="Unassembled WGS sequence"/>
</dbReference>
<comment type="caution">
    <text evidence="2">The sequence shown here is derived from an EMBL/GenBank/DDBJ whole genome shotgun (WGS) entry which is preliminary data.</text>
</comment>
<protein>
    <submittedName>
        <fullName evidence="2">Uncharacterized protein</fullName>
    </submittedName>
</protein>
<keyword evidence="3" id="KW-1185">Reference proteome</keyword>
<dbReference type="EMBL" id="PGOL01000597">
    <property type="protein sequence ID" value="PKI67528.1"/>
    <property type="molecule type" value="Genomic_DNA"/>
</dbReference>
<evidence type="ECO:0000256" key="1">
    <source>
        <dbReference type="SAM" id="MobiDB-lite"/>
    </source>
</evidence>
<gene>
    <name evidence="2" type="ORF">CRG98_012112</name>
</gene>
<name>A0A2I0KGB9_PUNGR</name>
<accession>A0A2I0KGB9</accession>
<dbReference type="AlphaFoldDB" id="A0A2I0KGB9"/>
<feature type="region of interest" description="Disordered" evidence="1">
    <location>
        <begin position="156"/>
        <end position="175"/>
    </location>
</feature>
<evidence type="ECO:0000313" key="3">
    <source>
        <dbReference type="Proteomes" id="UP000233551"/>
    </source>
</evidence>
<sequence>MASRQKTLQLYPKRSHPIRGWTVRGTPDDMRRSWETLGERWDRDAPGEPPIVCSETVEVPNSVSLYYFMIGGAKSESPPIPILLYLDGAVDPLCTCPEPISDRGDCVKGVKGDALVFPNANIRDSRLLVDRVIFFTIDNDALVFGKEFELLMQRGRDNTSGMNPGPPEQEAEGVGDIEVLEGDAKRAGAHVN</sequence>
<proteinExistence type="predicted"/>
<reference evidence="2 3" key="1">
    <citation type="submission" date="2017-11" db="EMBL/GenBank/DDBJ databases">
        <title>De-novo sequencing of pomegranate (Punica granatum L.) genome.</title>
        <authorList>
            <person name="Akparov Z."/>
            <person name="Amiraslanov A."/>
            <person name="Hajiyeva S."/>
            <person name="Abbasov M."/>
            <person name="Kaur K."/>
            <person name="Hamwieh A."/>
            <person name="Solovyev V."/>
            <person name="Salamov A."/>
            <person name="Braich B."/>
            <person name="Kosarev P."/>
            <person name="Mahmoud A."/>
            <person name="Hajiyev E."/>
            <person name="Babayeva S."/>
            <person name="Izzatullayeva V."/>
            <person name="Mammadov A."/>
            <person name="Mammadov A."/>
            <person name="Sharifova S."/>
            <person name="Ojaghi J."/>
            <person name="Eynullazada K."/>
            <person name="Bayramov B."/>
            <person name="Abdulazimova A."/>
            <person name="Shahmuradov I."/>
        </authorList>
    </citation>
    <scope>NUCLEOTIDE SEQUENCE [LARGE SCALE GENOMIC DNA]</scope>
    <source>
        <strain evidence="3">cv. AG2017</strain>
        <tissue evidence="2">Leaf</tissue>
    </source>
</reference>
<organism evidence="2 3">
    <name type="scientific">Punica granatum</name>
    <name type="common">Pomegranate</name>
    <dbReference type="NCBI Taxonomy" id="22663"/>
    <lineage>
        <taxon>Eukaryota</taxon>
        <taxon>Viridiplantae</taxon>
        <taxon>Streptophyta</taxon>
        <taxon>Embryophyta</taxon>
        <taxon>Tracheophyta</taxon>
        <taxon>Spermatophyta</taxon>
        <taxon>Magnoliopsida</taxon>
        <taxon>eudicotyledons</taxon>
        <taxon>Gunneridae</taxon>
        <taxon>Pentapetalae</taxon>
        <taxon>rosids</taxon>
        <taxon>malvids</taxon>
        <taxon>Myrtales</taxon>
        <taxon>Lythraceae</taxon>
        <taxon>Punica</taxon>
    </lineage>
</organism>